<feature type="domain" description="Glycosyltransferase 2-like" evidence="3">
    <location>
        <begin position="5"/>
        <end position="111"/>
    </location>
</feature>
<dbReference type="PANTHER" id="PTHR22916">
    <property type="entry name" value="GLYCOSYLTRANSFERASE"/>
    <property type="match status" value="1"/>
</dbReference>
<organism evidence="4 5">
    <name type="scientific">Liquorilactobacillus ghanensis DSM 18630</name>
    <dbReference type="NCBI Taxonomy" id="1423750"/>
    <lineage>
        <taxon>Bacteria</taxon>
        <taxon>Bacillati</taxon>
        <taxon>Bacillota</taxon>
        <taxon>Bacilli</taxon>
        <taxon>Lactobacillales</taxon>
        <taxon>Lactobacillaceae</taxon>
        <taxon>Liquorilactobacillus</taxon>
    </lineage>
</organism>
<dbReference type="GeneID" id="98318492"/>
<dbReference type="Pfam" id="PF00535">
    <property type="entry name" value="Glycos_transf_2"/>
    <property type="match status" value="1"/>
</dbReference>
<evidence type="ECO:0000256" key="2">
    <source>
        <dbReference type="ARBA" id="ARBA00022679"/>
    </source>
</evidence>
<evidence type="ECO:0000256" key="1">
    <source>
        <dbReference type="ARBA" id="ARBA00022676"/>
    </source>
</evidence>
<dbReference type="InterPro" id="IPR029044">
    <property type="entry name" value="Nucleotide-diphossugar_trans"/>
</dbReference>
<evidence type="ECO:0000313" key="5">
    <source>
        <dbReference type="Proteomes" id="UP000051451"/>
    </source>
</evidence>
<dbReference type="STRING" id="1423750.FC89_GL000446"/>
<comment type="caution">
    <text evidence="4">The sequence shown here is derived from an EMBL/GenBank/DDBJ whole genome shotgun (WGS) entry which is preliminary data.</text>
</comment>
<evidence type="ECO:0000259" key="3">
    <source>
        <dbReference type="Pfam" id="PF00535"/>
    </source>
</evidence>
<gene>
    <name evidence="4" type="ORF">FC89_GL000446</name>
</gene>
<proteinExistence type="predicted"/>
<dbReference type="AlphaFoldDB" id="A0A0R1VN15"/>
<evidence type="ECO:0000313" key="4">
    <source>
        <dbReference type="EMBL" id="KRM07130.1"/>
    </source>
</evidence>
<dbReference type="PATRIC" id="fig|1423750.3.peg.458"/>
<dbReference type="CDD" id="cd00761">
    <property type="entry name" value="Glyco_tranf_GTA_type"/>
    <property type="match status" value="1"/>
</dbReference>
<keyword evidence="1" id="KW-0328">Glycosyltransferase</keyword>
<dbReference type="PANTHER" id="PTHR22916:SF51">
    <property type="entry name" value="GLYCOSYLTRANSFERASE EPSH-RELATED"/>
    <property type="match status" value="1"/>
</dbReference>
<keyword evidence="2 4" id="KW-0808">Transferase</keyword>
<dbReference type="RefSeq" id="WP_057871225.1">
    <property type="nucleotide sequence ID" value="NZ_AZGB01000009.1"/>
</dbReference>
<dbReference type="OrthoDB" id="396512at2"/>
<name>A0A0R1VN15_9LACO</name>
<reference evidence="4 5" key="1">
    <citation type="journal article" date="2015" name="Genome Announc.">
        <title>Expanding the biotechnology potential of lactobacilli through comparative genomics of 213 strains and associated genera.</title>
        <authorList>
            <person name="Sun Z."/>
            <person name="Harris H.M."/>
            <person name="McCann A."/>
            <person name="Guo C."/>
            <person name="Argimon S."/>
            <person name="Zhang W."/>
            <person name="Yang X."/>
            <person name="Jeffery I.B."/>
            <person name="Cooney J.C."/>
            <person name="Kagawa T.F."/>
            <person name="Liu W."/>
            <person name="Song Y."/>
            <person name="Salvetti E."/>
            <person name="Wrobel A."/>
            <person name="Rasinkangas P."/>
            <person name="Parkhill J."/>
            <person name="Rea M.C."/>
            <person name="O'Sullivan O."/>
            <person name="Ritari J."/>
            <person name="Douillard F.P."/>
            <person name="Paul Ross R."/>
            <person name="Yang R."/>
            <person name="Briner A.E."/>
            <person name="Felis G.E."/>
            <person name="de Vos W.M."/>
            <person name="Barrangou R."/>
            <person name="Klaenhammer T.R."/>
            <person name="Caufield P.W."/>
            <person name="Cui Y."/>
            <person name="Zhang H."/>
            <person name="O'Toole P.W."/>
        </authorList>
    </citation>
    <scope>NUCLEOTIDE SEQUENCE [LARGE SCALE GENOMIC DNA]</scope>
    <source>
        <strain evidence="4 5">DSM 18630</strain>
    </source>
</reference>
<dbReference type="SUPFAM" id="SSF53448">
    <property type="entry name" value="Nucleotide-diphospho-sugar transferases"/>
    <property type="match status" value="1"/>
</dbReference>
<accession>A0A0R1VN15</accession>
<sequence>MKLLSVIVPCYNAEDFMERCINSLILGGNEIQIILVDDGSIDKTGKIIDWYAKEFPQIVTAIHQKNGGHGEAINNGLKKVVATYVKIVDSDDWLDIQALHQVLNFLRSNISRIKSIDMIISNYIYDKQGSKHKKIINYPRIPTNQILSWDNLHFSVGKYLLMHSVIYRTDILKNKAKLKLPQHSFYVDNIYVFEPLIYVKKIYYLDLNLYHYFIGREDQSVNEQVMIGKIDQQLAINRQMINFYTDNVDPDTSVGKYMGRYVEIITTISSILLLKENSLRSLQLKKSLWNFIKRKDEVLYKKMRHRVFGIGVNLPGEVGRKTAMSIYRIARKVYGFN</sequence>
<protein>
    <submittedName>
        <fullName evidence="4">Glycosyltransferase</fullName>
    </submittedName>
</protein>
<keyword evidence="5" id="KW-1185">Reference proteome</keyword>
<dbReference type="Proteomes" id="UP000051451">
    <property type="component" value="Unassembled WGS sequence"/>
</dbReference>
<dbReference type="EMBL" id="AZGB01000009">
    <property type="protein sequence ID" value="KRM07130.1"/>
    <property type="molecule type" value="Genomic_DNA"/>
</dbReference>
<dbReference type="Gene3D" id="3.90.550.10">
    <property type="entry name" value="Spore Coat Polysaccharide Biosynthesis Protein SpsA, Chain A"/>
    <property type="match status" value="1"/>
</dbReference>
<dbReference type="GO" id="GO:0016757">
    <property type="term" value="F:glycosyltransferase activity"/>
    <property type="evidence" value="ECO:0007669"/>
    <property type="project" value="UniProtKB-KW"/>
</dbReference>
<dbReference type="InterPro" id="IPR001173">
    <property type="entry name" value="Glyco_trans_2-like"/>
</dbReference>